<dbReference type="Proteomes" id="UP000005239">
    <property type="component" value="Unassembled WGS sequence"/>
</dbReference>
<dbReference type="EnsemblMetazoa" id="PPA38869.1">
    <property type="protein sequence ID" value="PPA38869.1"/>
    <property type="gene ID" value="WBGene00277238"/>
</dbReference>
<evidence type="ECO:0000313" key="2">
    <source>
        <dbReference type="EnsemblMetazoa" id="PPA38869.1"/>
    </source>
</evidence>
<feature type="region of interest" description="Disordered" evidence="1">
    <location>
        <begin position="50"/>
        <end position="90"/>
    </location>
</feature>
<evidence type="ECO:0000256" key="1">
    <source>
        <dbReference type="SAM" id="MobiDB-lite"/>
    </source>
</evidence>
<gene>
    <name evidence="2" type="primary">WBGene00277238</name>
</gene>
<keyword evidence="3" id="KW-1185">Reference proteome</keyword>
<organism evidence="2 3">
    <name type="scientific">Pristionchus pacificus</name>
    <name type="common">Parasitic nematode worm</name>
    <dbReference type="NCBI Taxonomy" id="54126"/>
    <lineage>
        <taxon>Eukaryota</taxon>
        <taxon>Metazoa</taxon>
        <taxon>Ecdysozoa</taxon>
        <taxon>Nematoda</taxon>
        <taxon>Chromadorea</taxon>
        <taxon>Rhabditida</taxon>
        <taxon>Rhabditina</taxon>
        <taxon>Diplogasteromorpha</taxon>
        <taxon>Diplogasteroidea</taxon>
        <taxon>Neodiplogasteridae</taxon>
        <taxon>Pristionchus</taxon>
    </lineage>
</organism>
<accession>A0A2A6CZ31</accession>
<proteinExistence type="predicted"/>
<reference evidence="3" key="1">
    <citation type="journal article" date="2008" name="Nat. Genet.">
        <title>The Pristionchus pacificus genome provides a unique perspective on nematode lifestyle and parasitism.</title>
        <authorList>
            <person name="Dieterich C."/>
            <person name="Clifton S.W."/>
            <person name="Schuster L.N."/>
            <person name="Chinwalla A."/>
            <person name="Delehaunty K."/>
            <person name="Dinkelacker I."/>
            <person name="Fulton L."/>
            <person name="Fulton R."/>
            <person name="Godfrey J."/>
            <person name="Minx P."/>
            <person name="Mitreva M."/>
            <person name="Roeseler W."/>
            <person name="Tian H."/>
            <person name="Witte H."/>
            <person name="Yang S.P."/>
            <person name="Wilson R.K."/>
            <person name="Sommer R.J."/>
        </authorList>
    </citation>
    <scope>NUCLEOTIDE SEQUENCE [LARGE SCALE GENOMIC DNA]</scope>
    <source>
        <strain evidence="3">PS312</strain>
    </source>
</reference>
<feature type="compositionally biased region" description="Basic and acidic residues" evidence="1">
    <location>
        <begin position="53"/>
        <end position="81"/>
    </location>
</feature>
<dbReference type="AlphaFoldDB" id="A0A2A6CZ31"/>
<name>A0A2A6CZ31_PRIPA</name>
<reference evidence="2" key="2">
    <citation type="submission" date="2022-06" db="UniProtKB">
        <authorList>
            <consortium name="EnsemblMetazoa"/>
        </authorList>
    </citation>
    <scope>IDENTIFICATION</scope>
    <source>
        <strain evidence="2">PS312</strain>
    </source>
</reference>
<evidence type="ECO:0000313" key="3">
    <source>
        <dbReference type="Proteomes" id="UP000005239"/>
    </source>
</evidence>
<accession>A0A8R1UWP9</accession>
<sequence>MNDFNARLDKCKKQNVNIVKDNDAAIKKLQTLLKSRDSLHEAMSKLRSSQLIHLKEEKKKEDIQRKNAGTRAEEKEKDKTLKEHRRNRDVKARKVEAYNKIRTANNTALLHEASRLKDDNIRLKRIISSVIMNSHYGMATGRL</sequence>
<protein>
    <submittedName>
        <fullName evidence="2">Uncharacterized protein</fullName>
    </submittedName>
</protein>